<reference evidence="2" key="1">
    <citation type="submission" date="2016-10" db="EMBL/GenBank/DDBJ databases">
        <authorList>
            <person name="Varghese N."/>
            <person name="Submissions S."/>
        </authorList>
    </citation>
    <scope>NUCLEOTIDE SEQUENCE [LARGE SCALE GENOMIC DNA]</scope>
    <source>
        <strain evidence="2">DSM 8987</strain>
    </source>
</reference>
<dbReference type="AlphaFoldDB" id="A0A1G7C5D7"/>
<dbReference type="InterPro" id="IPR047706">
    <property type="entry name" value="BCAM0308-like"/>
</dbReference>
<protein>
    <recommendedName>
        <fullName evidence="3">NMD3 family protein</fullName>
    </recommendedName>
</protein>
<dbReference type="STRING" id="57664.SAMN05661003_10877"/>
<dbReference type="EMBL" id="FNAQ01000008">
    <property type="protein sequence ID" value="SDE34453.1"/>
    <property type="molecule type" value="Genomic_DNA"/>
</dbReference>
<evidence type="ECO:0000313" key="1">
    <source>
        <dbReference type="EMBL" id="SDE34453.1"/>
    </source>
</evidence>
<dbReference type="RefSeq" id="WP_092078458.1">
    <property type="nucleotide sequence ID" value="NZ_CALFZY010000008.1"/>
</dbReference>
<evidence type="ECO:0008006" key="3">
    <source>
        <dbReference type="Google" id="ProtNLM"/>
    </source>
</evidence>
<gene>
    <name evidence="1" type="ORF">SAMN05661003_10877</name>
</gene>
<keyword evidence="2" id="KW-1185">Reference proteome</keyword>
<accession>A0A1G7C5D7</accession>
<evidence type="ECO:0000313" key="2">
    <source>
        <dbReference type="Proteomes" id="UP000243205"/>
    </source>
</evidence>
<sequence>MNRDVGKFGINDKRGRVQTSNDPYANQQTYAEGAFCSGCHAQYRNKRWYLDEEAFAQAQQQDNAPLVLCPACLKMRDGYYEGVVVLQGDYLWQHEEEICRLLKNEEARARAKNPLERMLCLEKRGETLVVETTEEKLAEHLGRALHSAHQGELLVQRGEDNRICRVSWQR</sequence>
<organism evidence="1 2">
    <name type="scientific">Desulfuromonas thiophila</name>
    <dbReference type="NCBI Taxonomy" id="57664"/>
    <lineage>
        <taxon>Bacteria</taxon>
        <taxon>Pseudomonadati</taxon>
        <taxon>Thermodesulfobacteriota</taxon>
        <taxon>Desulfuromonadia</taxon>
        <taxon>Desulfuromonadales</taxon>
        <taxon>Desulfuromonadaceae</taxon>
        <taxon>Desulfuromonas</taxon>
    </lineage>
</organism>
<proteinExistence type="predicted"/>
<name>A0A1G7C5D7_9BACT</name>
<dbReference type="OrthoDB" id="9785278at2"/>
<dbReference type="Proteomes" id="UP000243205">
    <property type="component" value="Unassembled WGS sequence"/>
</dbReference>
<dbReference type="NCBIfam" id="NF040826">
    <property type="entry name" value="lxa_BCAM0308"/>
    <property type="match status" value="1"/>
</dbReference>